<keyword evidence="3" id="KW-1185">Reference proteome</keyword>
<dbReference type="GO" id="GO:0003735">
    <property type="term" value="F:structural constituent of ribosome"/>
    <property type="evidence" value="ECO:0007669"/>
    <property type="project" value="InterPro"/>
</dbReference>
<dbReference type="SUPFAM" id="SSF48140">
    <property type="entry name" value="Ribosomal protein L19 (L19e)"/>
    <property type="match status" value="2"/>
</dbReference>
<dbReference type="PANTHER" id="PTHR10722">
    <property type="entry name" value="60S RIBOSOMAL PROTEIN L19"/>
    <property type="match status" value="1"/>
</dbReference>
<dbReference type="Gene3D" id="1.10.1200.240">
    <property type="match status" value="2"/>
</dbReference>
<dbReference type="Proteomes" id="UP000797356">
    <property type="component" value="Chromosome 1"/>
</dbReference>
<dbReference type="InterPro" id="IPR035970">
    <property type="entry name" value="60S_ribosomal_eL19_sf"/>
</dbReference>
<dbReference type="Pfam" id="PF25476">
    <property type="entry name" value="Ribosomal_L19e_C"/>
    <property type="match status" value="2"/>
</dbReference>
<evidence type="ECO:0000313" key="3">
    <source>
        <dbReference type="Proteomes" id="UP000797356"/>
    </source>
</evidence>
<dbReference type="GO" id="GO:0022625">
    <property type="term" value="C:cytosolic large ribosomal subunit"/>
    <property type="evidence" value="ECO:0007669"/>
    <property type="project" value="InterPro"/>
</dbReference>
<dbReference type="AlphaFoldDB" id="A0A8K0HT59"/>
<evidence type="ECO:0000313" key="2">
    <source>
        <dbReference type="EMBL" id="KAG1326266.1"/>
    </source>
</evidence>
<dbReference type="EMBL" id="CM017872">
    <property type="protein sequence ID" value="KAG1326266.1"/>
    <property type="molecule type" value="Genomic_DNA"/>
</dbReference>
<sequence length="262" mass="31882">MASEIVAEISIPLFSSDRLSFGGKKVRKLERVSDGKGSNRRRREKVPFGFGFHAFAVGYGNGFFETCKRWGTREARLPMKVLRMRWMRVLRHLLRKYLESKKIDKHMYRDMYMKVKGLPKRQRSEHQLQVMLRDKLHLELQNRPEYKKAGEGWIYPSIQGKESVRNKEKRMTFWMWYACKRWGTREARLPMKVLRMRWMRVLRHLLRKYLESKKIDKHMYRDMYMKVKGLPKRQRSEHQLQVMLRDKLHLELQNRAPKKAKK</sequence>
<protein>
    <recommendedName>
        <fullName evidence="1">Large ribosomal subunit protein eL19 domain-containing protein</fullName>
    </recommendedName>
</protein>
<organism evidence="2 3">
    <name type="scientific">Cocos nucifera</name>
    <name type="common">Coconut palm</name>
    <dbReference type="NCBI Taxonomy" id="13894"/>
    <lineage>
        <taxon>Eukaryota</taxon>
        <taxon>Viridiplantae</taxon>
        <taxon>Streptophyta</taxon>
        <taxon>Embryophyta</taxon>
        <taxon>Tracheophyta</taxon>
        <taxon>Spermatophyta</taxon>
        <taxon>Magnoliopsida</taxon>
        <taxon>Liliopsida</taxon>
        <taxon>Arecaceae</taxon>
        <taxon>Arecoideae</taxon>
        <taxon>Cocoseae</taxon>
        <taxon>Attaleinae</taxon>
        <taxon>Cocos</taxon>
    </lineage>
</organism>
<dbReference type="GO" id="GO:0003723">
    <property type="term" value="F:RNA binding"/>
    <property type="evidence" value="ECO:0007669"/>
    <property type="project" value="InterPro"/>
</dbReference>
<dbReference type="InterPro" id="IPR057260">
    <property type="entry name" value="Ribosomal_L19e_C"/>
</dbReference>
<name>A0A8K0HT59_COCNU</name>
<accession>A0A8K0HT59</accession>
<evidence type="ECO:0000259" key="1">
    <source>
        <dbReference type="SMART" id="SM01416"/>
    </source>
</evidence>
<comment type="caution">
    <text evidence="2">The sequence shown here is derived from an EMBL/GenBank/DDBJ whole genome shotgun (WGS) entry which is preliminary data.</text>
</comment>
<feature type="domain" description="Large ribosomal subunit protein eL19" evidence="1">
    <location>
        <begin position="18"/>
        <end position="136"/>
    </location>
</feature>
<reference evidence="2" key="1">
    <citation type="journal article" date="2017" name="Gigascience">
        <title>The genome draft of coconut (Cocos nucifera).</title>
        <authorList>
            <person name="Xiao Y."/>
            <person name="Xu P."/>
            <person name="Fan H."/>
            <person name="Baudouin L."/>
            <person name="Xia W."/>
            <person name="Bocs S."/>
            <person name="Xu J."/>
            <person name="Li Q."/>
            <person name="Guo A."/>
            <person name="Zhou L."/>
            <person name="Li J."/>
            <person name="Wu Y."/>
            <person name="Ma Z."/>
            <person name="Armero A."/>
            <person name="Issali A.E."/>
            <person name="Liu N."/>
            <person name="Peng M."/>
            <person name="Yang Y."/>
        </authorList>
    </citation>
    <scope>NUCLEOTIDE SEQUENCE</scope>
    <source>
        <tissue evidence="2">Spear leaf of Hainan Tall coconut</tissue>
    </source>
</reference>
<dbReference type="InterPro" id="IPR039547">
    <property type="entry name" value="Ribosomal_eL19"/>
</dbReference>
<dbReference type="SMART" id="SM01416">
    <property type="entry name" value="Ribosomal_L19e"/>
    <property type="match status" value="1"/>
</dbReference>
<reference evidence="2" key="2">
    <citation type="submission" date="2019-07" db="EMBL/GenBank/DDBJ databases">
        <authorList>
            <person name="Yang Y."/>
            <person name="Bocs S."/>
            <person name="Baudouin L."/>
        </authorList>
    </citation>
    <scope>NUCLEOTIDE SEQUENCE</scope>
    <source>
        <tissue evidence="2">Spear leaf of Hainan Tall coconut</tissue>
    </source>
</reference>
<dbReference type="GO" id="GO:0006412">
    <property type="term" value="P:translation"/>
    <property type="evidence" value="ECO:0007669"/>
    <property type="project" value="InterPro"/>
</dbReference>
<proteinExistence type="predicted"/>
<dbReference type="InterPro" id="IPR000196">
    <property type="entry name" value="Ribosomal_eL19_dom"/>
</dbReference>
<gene>
    <name evidence="2" type="ORF">COCNU_01G002000</name>
</gene>